<comment type="caution">
    <text evidence="10">The sequence shown here is derived from an EMBL/GenBank/DDBJ whole genome shotgun (WGS) entry which is preliminary data.</text>
</comment>
<sequence length="73" mass="8169">MANQTKDKIDVKEAMTAYFKSVKLEWGKITWPGKHQVIVETIYVIVITAVFTIGVLACDTIFNALFKGLGLIH</sequence>
<keyword evidence="6 9" id="KW-1133">Transmembrane helix</keyword>
<keyword evidence="8 9" id="KW-0472">Membrane</keyword>
<proteinExistence type="predicted"/>
<evidence type="ECO:0000256" key="3">
    <source>
        <dbReference type="ARBA" id="ARBA00022475"/>
    </source>
</evidence>
<dbReference type="GO" id="GO:0008320">
    <property type="term" value="F:protein transmembrane transporter activity"/>
    <property type="evidence" value="ECO:0007669"/>
    <property type="project" value="InterPro"/>
</dbReference>
<evidence type="ECO:0000256" key="7">
    <source>
        <dbReference type="ARBA" id="ARBA00023010"/>
    </source>
</evidence>
<evidence type="ECO:0000256" key="4">
    <source>
        <dbReference type="ARBA" id="ARBA00022692"/>
    </source>
</evidence>
<organism evidence="10 11">
    <name type="scientific">Candidatus Limenecus avicola</name>
    <dbReference type="NCBI Taxonomy" id="2840847"/>
    <lineage>
        <taxon>Bacteria</taxon>
        <taxon>Bacillati</taxon>
        <taxon>Bacillota</taxon>
        <taxon>Clostridia</taxon>
        <taxon>Eubacteriales</taxon>
        <taxon>Clostridiaceae</taxon>
        <taxon>Clostridiaceae incertae sedis</taxon>
        <taxon>Candidatus Limenecus</taxon>
    </lineage>
</organism>
<feature type="transmembrane region" description="Helical" evidence="9">
    <location>
        <begin position="42"/>
        <end position="66"/>
    </location>
</feature>
<dbReference type="NCBIfam" id="TIGR00964">
    <property type="entry name" value="secE_bact"/>
    <property type="match status" value="1"/>
</dbReference>
<dbReference type="PANTHER" id="PTHR33910">
    <property type="entry name" value="PROTEIN TRANSLOCASE SUBUNIT SECE"/>
    <property type="match status" value="1"/>
</dbReference>
<dbReference type="EMBL" id="DVOD01000071">
    <property type="protein sequence ID" value="HIU93384.1"/>
    <property type="molecule type" value="Genomic_DNA"/>
</dbReference>
<dbReference type="GO" id="GO:0043952">
    <property type="term" value="P:protein transport by the Sec complex"/>
    <property type="evidence" value="ECO:0007669"/>
    <property type="project" value="TreeGrafter"/>
</dbReference>
<dbReference type="GO" id="GO:0006605">
    <property type="term" value="P:protein targeting"/>
    <property type="evidence" value="ECO:0007669"/>
    <property type="project" value="InterPro"/>
</dbReference>
<gene>
    <name evidence="10" type="primary">secE</name>
    <name evidence="10" type="ORF">IAD26_09680</name>
</gene>
<comment type="subcellular location">
    <subcellularLocation>
        <location evidence="1">Membrane</location>
    </subcellularLocation>
</comment>
<protein>
    <submittedName>
        <fullName evidence="10">Preprotein translocase subunit SecE</fullName>
    </submittedName>
</protein>
<evidence type="ECO:0000256" key="9">
    <source>
        <dbReference type="SAM" id="Phobius"/>
    </source>
</evidence>
<dbReference type="InterPro" id="IPR038379">
    <property type="entry name" value="SecE_sf"/>
</dbReference>
<keyword evidence="2" id="KW-0813">Transport</keyword>
<dbReference type="Gene3D" id="1.20.5.1030">
    <property type="entry name" value="Preprotein translocase secy subunit"/>
    <property type="match status" value="1"/>
</dbReference>
<dbReference type="AlphaFoldDB" id="A0A9D1SSC5"/>
<dbReference type="GO" id="GO:0005886">
    <property type="term" value="C:plasma membrane"/>
    <property type="evidence" value="ECO:0007669"/>
    <property type="project" value="TreeGrafter"/>
</dbReference>
<reference evidence="10" key="1">
    <citation type="submission" date="2020-10" db="EMBL/GenBank/DDBJ databases">
        <authorList>
            <person name="Gilroy R."/>
        </authorList>
    </citation>
    <scope>NUCLEOTIDE SEQUENCE</scope>
    <source>
        <strain evidence="10">CHK154-7741</strain>
    </source>
</reference>
<evidence type="ECO:0000313" key="10">
    <source>
        <dbReference type="EMBL" id="HIU93384.1"/>
    </source>
</evidence>
<evidence type="ECO:0000256" key="2">
    <source>
        <dbReference type="ARBA" id="ARBA00022448"/>
    </source>
</evidence>
<dbReference type="Proteomes" id="UP000886748">
    <property type="component" value="Unassembled WGS sequence"/>
</dbReference>
<dbReference type="Pfam" id="PF00584">
    <property type="entry name" value="SecE"/>
    <property type="match status" value="1"/>
</dbReference>
<reference evidence="10" key="2">
    <citation type="journal article" date="2021" name="PeerJ">
        <title>Extensive microbial diversity within the chicken gut microbiome revealed by metagenomics and culture.</title>
        <authorList>
            <person name="Gilroy R."/>
            <person name="Ravi A."/>
            <person name="Getino M."/>
            <person name="Pursley I."/>
            <person name="Horton D.L."/>
            <person name="Alikhan N.F."/>
            <person name="Baker D."/>
            <person name="Gharbi K."/>
            <person name="Hall N."/>
            <person name="Watson M."/>
            <person name="Adriaenssens E.M."/>
            <person name="Foster-Nyarko E."/>
            <person name="Jarju S."/>
            <person name="Secka A."/>
            <person name="Antonio M."/>
            <person name="Oren A."/>
            <person name="Chaudhuri R.R."/>
            <person name="La Ragione R."/>
            <person name="Hildebrand F."/>
            <person name="Pallen M.J."/>
        </authorList>
    </citation>
    <scope>NUCLEOTIDE SEQUENCE</scope>
    <source>
        <strain evidence="10">CHK154-7741</strain>
    </source>
</reference>
<evidence type="ECO:0000256" key="5">
    <source>
        <dbReference type="ARBA" id="ARBA00022927"/>
    </source>
</evidence>
<evidence type="ECO:0000256" key="1">
    <source>
        <dbReference type="ARBA" id="ARBA00004370"/>
    </source>
</evidence>
<evidence type="ECO:0000256" key="6">
    <source>
        <dbReference type="ARBA" id="ARBA00022989"/>
    </source>
</evidence>
<keyword evidence="5" id="KW-0653">Protein transport</keyword>
<dbReference type="InterPro" id="IPR005807">
    <property type="entry name" value="SecE_bac"/>
</dbReference>
<keyword evidence="7" id="KW-0811">Translocation</keyword>
<dbReference type="PANTHER" id="PTHR33910:SF1">
    <property type="entry name" value="PROTEIN TRANSLOCASE SUBUNIT SECE"/>
    <property type="match status" value="1"/>
</dbReference>
<evidence type="ECO:0000256" key="8">
    <source>
        <dbReference type="ARBA" id="ARBA00023136"/>
    </source>
</evidence>
<keyword evidence="3" id="KW-1003">Cell membrane</keyword>
<dbReference type="InterPro" id="IPR001901">
    <property type="entry name" value="Translocase_SecE/Sec61-g"/>
</dbReference>
<name>A0A9D1SSC5_9CLOT</name>
<accession>A0A9D1SSC5</accession>
<dbReference type="GO" id="GO:0009306">
    <property type="term" value="P:protein secretion"/>
    <property type="evidence" value="ECO:0007669"/>
    <property type="project" value="InterPro"/>
</dbReference>
<keyword evidence="4 9" id="KW-0812">Transmembrane</keyword>
<evidence type="ECO:0000313" key="11">
    <source>
        <dbReference type="Proteomes" id="UP000886748"/>
    </source>
</evidence>
<dbReference type="GO" id="GO:0006886">
    <property type="term" value="P:intracellular protein transport"/>
    <property type="evidence" value="ECO:0007669"/>
    <property type="project" value="InterPro"/>
</dbReference>